<organism evidence="2">
    <name type="scientific">uncultured Basidiomycota</name>
    <dbReference type="NCBI Taxonomy" id="175244"/>
    <lineage>
        <taxon>Eukaryota</taxon>
        <taxon>Fungi</taxon>
        <taxon>Dikarya</taxon>
        <taxon>Basidiomycota</taxon>
        <taxon>environmental samples</taxon>
    </lineage>
</organism>
<accession>Q2L4S0</accession>
<evidence type="ECO:0000313" key="2">
    <source>
        <dbReference type="EMBL" id="CAF31643.1"/>
    </source>
</evidence>
<dbReference type="AlphaFoldDB" id="Q2L4S0"/>
<reference evidence="2" key="1">
    <citation type="submission" date="2004-02" db="EMBL/GenBank/DDBJ databases">
        <title>Diversity profiles of basidiomycete laccase genes in different types of temperate soils: how to handle with their heterogeneous distribution?</title>
        <authorList>
            <person name="Luis P."/>
            <person name="Kellner H."/>
            <person name="Zimdars B."/>
            <person name="Langer U."/>
            <person name="Martin F."/>
            <person name="Buscot F."/>
        </authorList>
    </citation>
    <scope>NUCLEOTIDE SEQUENCE</scope>
</reference>
<dbReference type="GO" id="GO:0005507">
    <property type="term" value="F:copper ion binding"/>
    <property type="evidence" value="ECO:0007669"/>
    <property type="project" value="InterPro"/>
</dbReference>
<dbReference type="Pfam" id="PF07732">
    <property type="entry name" value="Cu-oxidase_3"/>
    <property type="match status" value="1"/>
</dbReference>
<gene>
    <name evidence="2" type="primary">lac</name>
</gene>
<feature type="non-terminal residue" evidence="2">
    <location>
        <position position="1"/>
    </location>
</feature>
<feature type="domain" description="Plastocyanin-like" evidence="1">
    <location>
        <begin position="1"/>
        <end position="47"/>
    </location>
</feature>
<sequence length="47" mass="5590">HWHGFFHPCLCYLDGAHSVKLSRNPTLKTKHYPNPRTFCTGTFWYHS</sequence>
<keyword evidence="2" id="KW-0560">Oxidoreductase</keyword>
<name>Q2L4S0_9BASI</name>
<feature type="non-terminal residue" evidence="2">
    <location>
        <position position="47"/>
    </location>
</feature>
<dbReference type="EC" id="1.10.3.2" evidence="2"/>
<dbReference type="InterPro" id="IPR011707">
    <property type="entry name" value="Cu-oxidase-like_N"/>
</dbReference>
<dbReference type="EMBL" id="AJ626732">
    <property type="protein sequence ID" value="CAF31643.1"/>
    <property type="molecule type" value="Genomic_DNA"/>
</dbReference>
<evidence type="ECO:0000259" key="1">
    <source>
        <dbReference type="Pfam" id="PF07732"/>
    </source>
</evidence>
<proteinExistence type="predicted"/>
<dbReference type="GO" id="GO:0052716">
    <property type="term" value="F:hydroquinone:oxygen oxidoreductase activity"/>
    <property type="evidence" value="ECO:0007669"/>
    <property type="project" value="UniProtKB-EC"/>
</dbReference>
<protein>
    <submittedName>
        <fullName evidence="2">Laccase</fullName>
        <ecNumber evidence="2">1.10.3.2</ecNumber>
    </submittedName>
</protein>